<dbReference type="STRING" id="153721.MYP_890"/>
<reference evidence="3 4" key="1">
    <citation type="submission" date="2014-09" db="EMBL/GenBank/DDBJ databases">
        <title>Sporocytophaga myxococcoides PG-01 genome sequencing.</title>
        <authorList>
            <person name="Liu L."/>
            <person name="Gao P.J."/>
            <person name="Chen G.J."/>
            <person name="Wang L.S."/>
        </authorList>
    </citation>
    <scope>NUCLEOTIDE SEQUENCE [LARGE SCALE GENOMIC DNA]</scope>
    <source>
        <strain evidence="3 4">PG-01</strain>
    </source>
</reference>
<accession>A0A098LBE7</accession>
<evidence type="ECO:0008006" key="5">
    <source>
        <dbReference type="Google" id="ProtNLM"/>
    </source>
</evidence>
<dbReference type="InterPro" id="IPR037217">
    <property type="entry name" value="Trp/Indoleamine_2_3_dOase-like"/>
</dbReference>
<dbReference type="GO" id="GO:0019441">
    <property type="term" value="P:L-tryptophan catabolic process to kynurenine"/>
    <property type="evidence" value="ECO:0007669"/>
    <property type="project" value="InterPro"/>
</dbReference>
<dbReference type="Gene3D" id="1.20.58.480">
    <property type="match status" value="1"/>
</dbReference>
<dbReference type="GO" id="GO:0033754">
    <property type="term" value="F:indoleamine 2,3-dioxygenase activity"/>
    <property type="evidence" value="ECO:0007669"/>
    <property type="project" value="TreeGrafter"/>
</dbReference>
<evidence type="ECO:0000256" key="2">
    <source>
        <dbReference type="ARBA" id="ARBA00023004"/>
    </source>
</evidence>
<dbReference type="AlphaFoldDB" id="A0A098LBE7"/>
<dbReference type="RefSeq" id="WP_045458846.1">
    <property type="nucleotide sequence ID" value="NZ_BBLT01000001.1"/>
</dbReference>
<dbReference type="GO" id="GO:0005737">
    <property type="term" value="C:cytoplasm"/>
    <property type="evidence" value="ECO:0007669"/>
    <property type="project" value="TreeGrafter"/>
</dbReference>
<dbReference type="PANTHER" id="PTHR28657">
    <property type="entry name" value="INDOLEAMINE 2,3-DIOXYGENASE"/>
    <property type="match status" value="1"/>
</dbReference>
<evidence type="ECO:0000313" key="4">
    <source>
        <dbReference type="Proteomes" id="UP000030185"/>
    </source>
</evidence>
<evidence type="ECO:0000313" key="3">
    <source>
        <dbReference type="EMBL" id="GAL83663.1"/>
    </source>
</evidence>
<keyword evidence="1" id="KW-0479">Metal-binding</keyword>
<evidence type="ECO:0000256" key="1">
    <source>
        <dbReference type="ARBA" id="ARBA00022723"/>
    </source>
</evidence>
<name>A0A098LBE7_9BACT</name>
<dbReference type="GO" id="GO:0046872">
    <property type="term" value="F:metal ion binding"/>
    <property type="evidence" value="ECO:0007669"/>
    <property type="project" value="UniProtKB-KW"/>
</dbReference>
<organism evidence="3 4">
    <name type="scientific">Sporocytophaga myxococcoides</name>
    <dbReference type="NCBI Taxonomy" id="153721"/>
    <lineage>
        <taxon>Bacteria</taxon>
        <taxon>Pseudomonadati</taxon>
        <taxon>Bacteroidota</taxon>
        <taxon>Cytophagia</taxon>
        <taxon>Cytophagales</taxon>
        <taxon>Cytophagaceae</taxon>
        <taxon>Sporocytophaga</taxon>
    </lineage>
</organism>
<dbReference type="SUPFAM" id="SSF140959">
    <property type="entry name" value="Indolic compounds 2,3-dioxygenase-like"/>
    <property type="match status" value="1"/>
</dbReference>
<gene>
    <name evidence="3" type="ORF">MYP_890</name>
</gene>
<dbReference type="GO" id="GO:0020037">
    <property type="term" value="F:heme binding"/>
    <property type="evidence" value="ECO:0007669"/>
    <property type="project" value="InterPro"/>
</dbReference>
<dbReference type="Proteomes" id="UP000030185">
    <property type="component" value="Unassembled WGS sequence"/>
</dbReference>
<keyword evidence="2" id="KW-0408">Iron</keyword>
<dbReference type="EMBL" id="BBLT01000001">
    <property type="protein sequence ID" value="GAL83663.1"/>
    <property type="molecule type" value="Genomic_DNA"/>
</dbReference>
<dbReference type="InterPro" id="IPR000898">
    <property type="entry name" value="Indolamine_dOase"/>
</dbReference>
<comment type="caution">
    <text evidence="3">The sequence shown here is derived from an EMBL/GenBank/DDBJ whole genome shotgun (WGS) entry which is preliminary data.</text>
</comment>
<dbReference type="PANTHER" id="PTHR28657:SF11">
    <property type="entry name" value="INDOLEAMINE 2,3-DIOXYGENASE"/>
    <property type="match status" value="1"/>
</dbReference>
<keyword evidence="4" id="KW-1185">Reference proteome</keyword>
<sequence length="410" mass="47571">MSPFVLTEQIQLFLKHPSFLPEKVPHTRLPAPFDIYVDLLNHVYLWNSKDRGGVRSFLYNALSEVSIDNKEIDALDYWEQEKLLSVLTLLAHCYRWNYLPPEPDEFLKQNMNFPHQLWQSLSYVADKLEHPHCGTLWSIMLMNFQVIEQAPGTNLQIDKVNFQDLSLAHNWVCKEFQGQLEHWIKIFIMTEVVGTTANKACMQVLKAIIENDKDMLGKALELLYESIIGITTVFNREVRGQKLNMAQWREHIQPSFVWGLKDPQSQSLLEGVSGLQLGCIQLMDLVLGLEMDSTMGRAMMASRKYFPKHSRDLLEALEPYRNKLKFYLKRKNDQDLNAKYNQCLEALESYRISHKQRGKAYIKGDGTSKSITTTGLSVQNSFDAIKQFDADMEERILETVKEKIIYQDLL</sequence>
<protein>
    <recommendedName>
        <fullName evidence="5">Indoleamine 2,3-dioxygenase</fullName>
    </recommendedName>
</protein>
<proteinExistence type="predicted"/>
<dbReference type="Pfam" id="PF01231">
    <property type="entry name" value="IDO"/>
    <property type="match status" value="1"/>
</dbReference>
<dbReference type="OrthoDB" id="9789468at2"/>